<evidence type="ECO:0000256" key="5">
    <source>
        <dbReference type="ARBA" id="ARBA00022989"/>
    </source>
</evidence>
<dbReference type="OMA" id="CERWLCW"/>
<feature type="transmembrane region" description="Helical" evidence="7">
    <location>
        <begin position="20"/>
        <end position="38"/>
    </location>
</feature>
<dbReference type="Pfam" id="PF06454">
    <property type="entry name" value="THH1_TOM1-3_dom"/>
    <property type="match status" value="2"/>
</dbReference>
<dbReference type="Proteomes" id="UP000594263">
    <property type="component" value="Unplaced"/>
</dbReference>
<evidence type="ECO:0000256" key="7">
    <source>
        <dbReference type="SAM" id="Phobius"/>
    </source>
</evidence>
<comment type="similarity">
    <text evidence="2">Belongs to the plant tobamovirus multiplication TOM1 protein family.</text>
</comment>
<dbReference type="InterPro" id="IPR009457">
    <property type="entry name" value="THH1/TOM1/TOM3_dom"/>
</dbReference>
<evidence type="ECO:0000256" key="6">
    <source>
        <dbReference type="ARBA" id="ARBA00023136"/>
    </source>
</evidence>
<evidence type="ECO:0000256" key="1">
    <source>
        <dbReference type="ARBA" id="ARBA00004128"/>
    </source>
</evidence>
<evidence type="ECO:0000313" key="9">
    <source>
        <dbReference type="EnsemblPlants" id="Kaladp0039s0458.1.v1.1"/>
    </source>
</evidence>
<evidence type="ECO:0000256" key="4">
    <source>
        <dbReference type="ARBA" id="ARBA00022692"/>
    </source>
</evidence>
<feature type="transmembrane region" description="Helical" evidence="7">
    <location>
        <begin position="174"/>
        <end position="194"/>
    </location>
</feature>
<dbReference type="Gramene" id="Kaladp0039s0458.1.v1.1">
    <property type="protein sequence ID" value="Kaladp0039s0458.1.v1.1"/>
    <property type="gene ID" value="Kaladp0039s0458.v1.1"/>
</dbReference>
<proteinExistence type="inferred from homology"/>
<keyword evidence="3" id="KW-0926">Vacuole</keyword>
<dbReference type="GO" id="GO:0005774">
    <property type="term" value="C:vacuolar membrane"/>
    <property type="evidence" value="ECO:0007669"/>
    <property type="project" value="UniProtKB-SubCell"/>
</dbReference>
<accession>A0A7N0TKV3</accession>
<protein>
    <recommendedName>
        <fullName evidence="8">THH1/TOM1/TOM3 domain-containing protein</fullName>
    </recommendedName>
</protein>
<feature type="transmembrane region" description="Helical" evidence="7">
    <location>
        <begin position="85"/>
        <end position="116"/>
    </location>
</feature>
<keyword evidence="6 7" id="KW-0472">Membrane</keyword>
<feature type="transmembrane region" description="Helical" evidence="7">
    <location>
        <begin position="214"/>
        <end position="234"/>
    </location>
</feature>
<dbReference type="PANTHER" id="PTHR31142">
    <property type="entry name" value="TOBAMOVIRUS MULTIPLICATION PROTEIN 1-LIKE ISOFORM X1"/>
    <property type="match status" value="1"/>
</dbReference>
<feature type="transmembrane region" description="Helical" evidence="7">
    <location>
        <begin position="291"/>
        <end position="313"/>
    </location>
</feature>
<sequence length="363" mass="40795">MLRTTTMIHLFSDPLTCFPRPAYIALAAIHAAIAAVALSQLLRINSRNSQLGWTRQKVLHVIIGSSNFGYFLYFVLSLVSAGKGWLYWSSYCGFIFMAFPEILFLSGFLLLLSFWVDLCHQAAGKEDEDEDEEASFHETLLQKKFNKSNPLSTGSQRKCCSLRRLSQVQSRQKIVILVTSMIIILMIICSVLIWMGNKYNYYDSSMVARVYVDFFAAINFLLGGALACYGLLLFMKMSKVRSERASCEMWKVAGLAIVSVFCFTSRALVAILTDTAILYNCQMSVNSLHSSIFLTIYYFLGSSVPSSFVLWVMRELPASPVANMHEDSRISTFANASPIVRIQPQQWTTSANLQNQISRASPI</sequence>
<evidence type="ECO:0000256" key="3">
    <source>
        <dbReference type="ARBA" id="ARBA00022554"/>
    </source>
</evidence>
<feature type="domain" description="THH1/TOM1/TOM3" evidence="8">
    <location>
        <begin position="175"/>
        <end position="322"/>
    </location>
</feature>
<name>A0A7N0TKV3_KALFE</name>
<comment type="subcellular location">
    <subcellularLocation>
        <location evidence="1">Vacuole membrane</location>
        <topology evidence="1">Multi-pass membrane protein</topology>
    </subcellularLocation>
</comment>
<organism evidence="9 10">
    <name type="scientific">Kalanchoe fedtschenkoi</name>
    <name type="common">Lavender scallops</name>
    <name type="synonym">South American air plant</name>
    <dbReference type="NCBI Taxonomy" id="63787"/>
    <lineage>
        <taxon>Eukaryota</taxon>
        <taxon>Viridiplantae</taxon>
        <taxon>Streptophyta</taxon>
        <taxon>Embryophyta</taxon>
        <taxon>Tracheophyta</taxon>
        <taxon>Spermatophyta</taxon>
        <taxon>Magnoliopsida</taxon>
        <taxon>eudicotyledons</taxon>
        <taxon>Gunneridae</taxon>
        <taxon>Pentapetalae</taxon>
        <taxon>Saxifragales</taxon>
        <taxon>Crassulaceae</taxon>
        <taxon>Kalanchoe</taxon>
    </lineage>
</organism>
<feature type="domain" description="THH1/TOM1/TOM3" evidence="8">
    <location>
        <begin position="22"/>
        <end position="124"/>
    </location>
</feature>
<evidence type="ECO:0000259" key="8">
    <source>
        <dbReference type="Pfam" id="PF06454"/>
    </source>
</evidence>
<keyword evidence="4 7" id="KW-0812">Transmembrane</keyword>
<dbReference type="EnsemblPlants" id="Kaladp0039s0458.1.v1.1">
    <property type="protein sequence ID" value="Kaladp0039s0458.1.v1.1"/>
    <property type="gene ID" value="Kaladp0039s0458.v1.1"/>
</dbReference>
<keyword evidence="5 7" id="KW-1133">Transmembrane helix</keyword>
<evidence type="ECO:0000256" key="2">
    <source>
        <dbReference type="ARBA" id="ARBA00006779"/>
    </source>
</evidence>
<dbReference type="PANTHER" id="PTHR31142:SF4">
    <property type="entry name" value="OS01G0751300 PROTEIN"/>
    <property type="match status" value="1"/>
</dbReference>
<evidence type="ECO:0000313" key="10">
    <source>
        <dbReference type="Proteomes" id="UP000594263"/>
    </source>
</evidence>
<keyword evidence="10" id="KW-1185">Reference proteome</keyword>
<dbReference type="InterPro" id="IPR040226">
    <property type="entry name" value="THH1/TOM1/TOM3"/>
</dbReference>
<feature type="transmembrane region" description="Helical" evidence="7">
    <location>
        <begin position="255"/>
        <end position="279"/>
    </location>
</feature>
<feature type="transmembrane region" description="Helical" evidence="7">
    <location>
        <begin position="58"/>
        <end position="79"/>
    </location>
</feature>
<reference evidence="9" key="1">
    <citation type="submission" date="2021-01" db="UniProtKB">
        <authorList>
            <consortium name="EnsemblPlants"/>
        </authorList>
    </citation>
    <scope>IDENTIFICATION</scope>
</reference>
<dbReference type="AlphaFoldDB" id="A0A7N0TKV3"/>